<sequence>MNLPAKAAIGSVGVGTVATGTYFAIPSSKPSTSLSVRDHLERSGYSFLNLNQKDNSTHSSEWGKVKGAYEAENDGSLKFSGITANDVVNGMKGACSSLLSRESDYDSDLEKARRWCVVPVTVASRIGSHLVLMDTKTSNGDSALWKDKLNEYKKADSSLPKMTVTKANSGGEVTESDLQKECEKISALHTFDKNFETLVLHTQLWCTKAKVN</sequence>
<dbReference type="AlphaFoldDB" id="E8ZJ45"/>
<organism evidence="1 2">
    <name type="scientific">Mycoplasma haemofelis (strain Langford 1)</name>
    <name type="common">Haemobartonella felis</name>
    <dbReference type="NCBI Taxonomy" id="941640"/>
    <lineage>
        <taxon>Bacteria</taxon>
        <taxon>Bacillati</taxon>
        <taxon>Mycoplasmatota</taxon>
        <taxon>Mollicutes</taxon>
        <taxon>Mycoplasmataceae</taxon>
        <taxon>Mycoplasma</taxon>
    </lineage>
</organism>
<dbReference type="OrthoDB" id="9823619at2"/>
<accession>E8ZJ45</accession>
<dbReference type="EMBL" id="FR773153">
    <property type="protein sequence ID" value="CBY93166.1"/>
    <property type="molecule type" value="Genomic_DNA"/>
</dbReference>
<reference evidence="1 2" key="1">
    <citation type="journal article" date="2011" name="J. Bacteriol.">
        <title>Complete genome sequence of Mycoplasma haemofelis, a hemotropic mycoplasma.</title>
        <authorList>
            <person name="Barker E.N."/>
            <person name="Helps C.R."/>
            <person name="Peters I.R."/>
            <person name="Darby A.C."/>
            <person name="Radford A.D."/>
            <person name="Tasker S."/>
        </authorList>
    </citation>
    <scope>NUCLEOTIDE SEQUENCE [LARGE SCALE GENOMIC DNA]</scope>
    <source>
        <strain evidence="1 2">Langford 1</strain>
    </source>
</reference>
<evidence type="ECO:0000313" key="1">
    <source>
        <dbReference type="EMBL" id="CBY93166.1"/>
    </source>
</evidence>
<proteinExistence type="predicted"/>
<evidence type="ECO:0000313" key="2">
    <source>
        <dbReference type="Proteomes" id="UP000008637"/>
    </source>
</evidence>
<protein>
    <submittedName>
        <fullName evidence="1">Uncharacterized protein</fullName>
    </submittedName>
</protein>
<dbReference type="Proteomes" id="UP000008637">
    <property type="component" value="Chromosome"/>
</dbReference>
<dbReference type="KEGG" id="mha:HF1_11580"/>
<keyword evidence="2" id="KW-1185">Reference proteome</keyword>
<dbReference type="HOGENOM" id="CLU_098620_3_0_14"/>
<gene>
    <name evidence="1" type="ORF">HF1_11580</name>
</gene>
<name>E8ZJ45_MYCHL</name>